<dbReference type="PRINTS" id="PR01703">
    <property type="entry name" value="MNSODISMTASE"/>
</dbReference>
<evidence type="ECO:0000259" key="6">
    <source>
        <dbReference type="Pfam" id="PF00081"/>
    </source>
</evidence>
<sequence length="318" mass="37810">MVEQTQQNYRSYLINWCDTVYQNSQQLKGSLNFPSEEKEQEWGNKIQQFKRSLEEESRDETLDDLYQTAQNLYDEWELLLNPSPSREEREEKLPDADNDDQQLRGENSGTKVGIGKHKLPPLPYAYNALEPYISEEIMRLHHLKHHQKYVDGLNEAERQMLQARKKNDYKLITHWEREAAFNGAGHYLHTIFWEIMSPKGGGVPSGKIKQAIDESFGSFEKFKKHFSEAAKNVEGVGWAILVWSPRAHRLEILQAEKHQNLSQWDVVPLLVLDVWEHAYYLQYKNNRDQYVDNWWNVVNWDAVDRRYREAEKLRWKPY</sequence>
<dbReference type="FunFam" id="3.55.40.20:FF:000004">
    <property type="entry name" value="Superoxide dismutase [Fe]"/>
    <property type="match status" value="1"/>
</dbReference>
<dbReference type="Pfam" id="PF00081">
    <property type="entry name" value="Sod_Fe_N"/>
    <property type="match status" value="1"/>
</dbReference>
<dbReference type="InterPro" id="IPR019831">
    <property type="entry name" value="Mn/Fe_SOD_N"/>
</dbReference>
<name>A0AB39HVY0_9BACI</name>
<proteinExistence type="inferred from homology"/>
<dbReference type="SUPFAM" id="SSF46609">
    <property type="entry name" value="Fe,Mn superoxide dismutase (SOD), N-terminal domain"/>
    <property type="match status" value="1"/>
</dbReference>
<dbReference type="SUPFAM" id="SSF54719">
    <property type="entry name" value="Fe,Mn superoxide dismutase (SOD), C-terminal domain"/>
    <property type="match status" value="1"/>
</dbReference>
<feature type="domain" description="Manganese/iron superoxide dismutase N-terminal" evidence="6">
    <location>
        <begin position="116"/>
        <end position="197"/>
    </location>
</feature>
<dbReference type="Gene3D" id="3.55.40.20">
    <property type="entry name" value="Iron/manganese superoxide dismutase, C-terminal domain"/>
    <property type="match status" value="1"/>
</dbReference>
<dbReference type="RefSeq" id="WP_368654591.1">
    <property type="nucleotide sequence ID" value="NZ_CP162599.1"/>
</dbReference>
<dbReference type="InterPro" id="IPR001189">
    <property type="entry name" value="Mn/Fe_SOD"/>
</dbReference>
<dbReference type="InterPro" id="IPR036324">
    <property type="entry name" value="Mn/Fe_SOD_N_sf"/>
</dbReference>
<evidence type="ECO:0000256" key="3">
    <source>
        <dbReference type="ARBA" id="ARBA00022723"/>
    </source>
</evidence>
<dbReference type="InterPro" id="IPR050265">
    <property type="entry name" value="Fe/Mn_Superoxide_Dismutase"/>
</dbReference>
<evidence type="ECO:0000259" key="7">
    <source>
        <dbReference type="Pfam" id="PF02777"/>
    </source>
</evidence>
<keyword evidence="4 8" id="KW-0560">Oxidoreductase</keyword>
<evidence type="ECO:0000256" key="2">
    <source>
        <dbReference type="ARBA" id="ARBA00012682"/>
    </source>
</evidence>
<dbReference type="GO" id="GO:0004784">
    <property type="term" value="F:superoxide dismutase activity"/>
    <property type="evidence" value="ECO:0007669"/>
    <property type="project" value="UniProtKB-EC"/>
</dbReference>
<keyword evidence="3" id="KW-0479">Metal-binding</keyword>
<feature type="region of interest" description="Disordered" evidence="5">
    <location>
        <begin position="84"/>
        <end position="114"/>
    </location>
</feature>
<dbReference type="PROSITE" id="PS00088">
    <property type="entry name" value="SOD_MN"/>
    <property type="match status" value="1"/>
</dbReference>
<gene>
    <name evidence="8" type="ORF">AB4Y30_06040</name>
</gene>
<dbReference type="AlphaFoldDB" id="A0AB39HVY0"/>
<evidence type="ECO:0000256" key="5">
    <source>
        <dbReference type="SAM" id="MobiDB-lite"/>
    </source>
</evidence>
<dbReference type="InterPro" id="IPR019833">
    <property type="entry name" value="Mn/Fe_SOD_BS"/>
</dbReference>
<dbReference type="Gene3D" id="1.10.287.990">
    <property type="entry name" value="Fe,Mn superoxide dismutase (SOD) domain"/>
    <property type="match status" value="1"/>
</dbReference>
<dbReference type="Pfam" id="PF02777">
    <property type="entry name" value="Sod_Fe_C"/>
    <property type="match status" value="1"/>
</dbReference>
<feature type="domain" description="Manganese/iron superoxide dismutase C-terminal" evidence="7">
    <location>
        <begin position="204"/>
        <end position="306"/>
    </location>
</feature>
<dbReference type="GO" id="GO:0046872">
    <property type="term" value="F:metal ion binding"/>
    <property type="evidence" value="ECO:0007669"/>
    <property type="project" value="UniProtKB-KW"/>
</dbReference>
<dbReference type="PANTHER" id="PTHR11404">
    <property type="entry name" value="SUPEROXIDE DISMUTASE 2"/>
    <property type="match status" value="1"/>
</dbReference>
<evidence type="ECO:0000313" key="8">
    <source>
        <dbReference type="EMBL" id="XDK33913.1"/>
    </source>
</evidence>
<dbReference type="EC" id="1.15.1.1" evidence="2"/>
<evidence type="ECO:0000256" key="4">
    <source>
        <dbReference type="ARBA" id="ARBA00023002"/>
    </source>
</evidence>
<dbReference type="FunFam" id="1.10.287.990:FF:000001">
    <property type="entry name" value="Superoxide dismutase"/>
    <property type="match status" value="1"/>
</dbReference>
<dbReference type="EMBL" id="CP162599">
    <property type="protein sequence ID" value="XDK33913.1"/>
    <property type="molecule type" value="Genomic_DNA"/>
</dbReference>
<protein>
    <recommendedName>
        <fullName evidence="2">superoxide dismutase</fullName>
        <ecNumber evidence="2">1.15.1.1</ecNumber>
    </recommendedName>
</protein>
<dbReference type="InterPro" id="IPR036314">
    <property type="entry name" value="SOD_C_sf"/>
</dbReference>
<comment type="similarity">
    <text evidence="1">Belongs to the iron/manganese superoxide dismutase family.</text>
</comment>
<accession>A0AB39HVY0</accession>
<feature type="compositionally biased region" description="Basic and acidic residues" evidence="5">
    <location>
        <begin position="85"/>
        <end position="95"/>
    </location>
</feature>
<dbReference type="PANTHER" id="PTHR11404:SF6">
    <property type="entry name" value="SUPEROXIDE DISMUTASE [MN], MITOCHONDRIAL"/>
    <property type="match status" value="1"/>
</dbReference>
<organism evidence="8">
    <name type="scientific">Ornithinibacillus sp. 4-3</name>
    <dbReference type="NCBI Taxonomy" id="3231488"/>
    <lineage>
        <taxon>Bacteria</taxon>
        <taxon>Bacillati</taxon>
        <taxon>Bacillota</taxon>
        <taxon>Bacilli</taxon>
        <taxon>Bacillales</taxon>
        <taxon>Bacillaceae</taxon>
        <taxon>Ornithinibacillus</taxon>
    </lineage>
</organism>
<dbReference type="InterPro" id="IPR019832">
    <property type="entry name" value="Mn/Fe_SOD_C"/>
</dbReference>
<evidence type="ECO:0000256" key="1">
    <source>
        <dbReference type="ARBA" id="ARBA00008714"/>
    </source>
</evidence>
<reference evidence="8" key="1">
    <citation type="submission" date="2024-07" db="EMBL/GenBank/DDBJ databases">
        <title>Halotolerant mesophilic bacterium Ornithinibacillus sp. 4-3, sp. nov., isolated from soil.</title>
        <authorList>
            <person name="Sidarenka A.V."/>
            <person name="Guliayeva D.E."/>
            <person name="Leanovich S.I."/>
            <person name="Hileuskaya K.S."/>
            <person name="Akhremchuk A.E."/>
            <person name="Sikolenko M.A."/>
            <person name="Valentovich L.N."/>
        </authorList>
    </citation>
    <scope>NUCLEOTIDE SEQUENCE</scope>
    <source>
        <strain evidence="8">4-3</strain>
    </source>
</reference>